<dbReference type="InterPro" id="IPR000787">
    <property type="entry name" value="Peptidase_M29"/>
</dbReference>
<keyword evidence="1" id="KW-0479">Metal-binding</keyword>
<proteinExistence type="predicted"/>
<evidence type="ECO:0000313" key="2">
    <source>
        <dbReference type="EMBL" id="EYE87215.1"/>
    </source>
</evidence>
<accession>A0A017RTI7</accession>
<dbReference type="RefSeq" id="WP_035381838.1">
    <property type="nucleotide sequence ID" value="NZ_AZQP01000091.1"/>
</dbReference>
<dbReference type="GO" id="GO:0004177">
    <property type="term" value="F:aminopeptidase activity"/>
    <property type="evidence" value="ECO:0007669"/>
    <property type="project" value="InterPro"/>
</dbReference>
<dbReference type="GO" id="GO:0046872">
    <property type="term" value="F:metal ion binding"/>
    <property type="evidence" value="ECO:0007669"/>
    <property type="project" value="UniProtKB-KW"/>
</dbReference>
<evidence type="ECO:0008006" key="4">
    <source>
        <dbReference type="Google" id="ProtNLM"/>
    </source>
</evidence>
<sequence length="346" mass="39193">MNFVELIPNIVKGIDVKKGSVVLIQFWGENGDLNVLDKFAIEIAKKGGVPLKWQYSREFFKNYFSEVADENLDFPDKYFEIFNVADMVIDLCMYIPPSPHKDFPREKIPFYRNYMMKLFGSIRDKECFIQIKVPTIENAEAAGIEFNLYEEAVLEAMGIDYDNLKESCSCLIEKLYGKNIVEIYTGENSKLTFELGNREWHKDDGNGDIPCGEIYIAPIEESAQGEIIIPNIYLQGKVYENVIMKFIDGKLADCSEAEVLEHIKSYPGDCDVIGEFGVGLNENVRKLIGYTALDEKCIGTAHIAVGMNDMFGGKNSTPLHMDFVFTPSKILIDNTVIMENSNIVIK</sequence>
<evidence type="ECO:0000313" key="3">
    <source>
        <dbReference type="Proteomes" id="UP000019681"/>
    </source>
</evidence>
<dbReference type="STRING" id="1403537.Q428_14550"/>
<dbReference type="Proteomes" id="UP000019681">
    <property type="component" value="Unassembled WGS sequence"/>
</dbReference>
<dbReference type="GO" id="GO:0006508">
    <property type="term" value="P:proteolysis"/>
    <property type="evidence" value="ECO:0007669"/>
    <property type="project" value="InterPro"/>
</dbReference>
<reference evidence="2 3" key="1">
    <citation type="journal article" date="2014" name="Genome Announc.">
        <title>Draft Genome Sequence of Fervidicella metallireducens Strain AeBT, an Iron-Reducing Thermoanaerobe from the Great Artesian Basin.</title>
        <authorList>
            <person name="Patel B.K."/>
        </authorList>
    </citation>
    <scope>NUCLEOTIDE SEQUENCE [LARGE SCALE GENOMIC DNA]</scope>
    <source>
        <strain evidence="2 3">AeB</strain>
    </source>
</reference>
<name>A0A017RTI7_9CLOT</name>
<dbReference type="EMBL" id="AZQP01000091">
    <property type="protein sequence ID" value="EYE87215.1"/>
    <property type="molecule type" value="Genomic_DNA"/>
</dbReference>
<organism evidence="2 3">
    <name type="scientific">Fervidicella metallireducens AeB</name>
    <dbReference type="NCBI Taxonomy" id="1403537"/>
    <lineage>
        <taxon>Bacteria</taxon>
        <taxon>Bacillati</taxon>
        <taxon>Bacillota</taxon>
        <taxon>Clostridia</taxon>
        <taxon>Eubacteriales</taxon>
        <taxon>Clostridiaceae</taxon>
        <taxon>Fervidicella</taxon>
    </lineage>
</organism>
<dbReference type="OrthoDB" id="9803993at2"/>
<comment type="caution">
    <text evidence="2">The sequence shown here is derived from an EMBL/GenBank/DDBJ whole genome shotgun (WGS) entry which is preliminary data.</text>
</comment>
<dbReference type="PANTHER" id="PTHR34448:SF1">
    <property type="entry name" value="BLL6088 PROTEIN"/>
    <property type="match status" value="1"/>
</dbReference>
<gene>
    <name evidence="2" type="ORF">Q428_14550</name>
</gene>
<dbReference type="AlphaFoldDB" id="A0A017RTI7"/>
<dbReference type="Pfam" id="PF02073">
    <property type="entry name" value="Peptidase_M29"/>
    <property type="match status" value="1"/>
</dbReference>
<protein>
    <recommendedName>
        <fullName evidence="4">Aminopeptidase</fullName>
    </recommendedName>
</protein>
<dbReference type="PANTHER" id="PTHR34448">
    <property type="entry name" value="AMINOPEPTIDASE"/>
    <property type="match status" value="1"/>
</dbReference>
<keyword evidence="3" id="KW-1185">Reference proteome</keyword>
<evidence type="ECO:0000256" key="1">
    <source>
        <dbReference type="ARBA" id="ARBA00022723"/>
    </source>
</evidence>
<dbReference type="SUPFAM" id="SSF144052">
    <property type="entry name" value="Thermophilic metalloprotease-like"/>
    <property type="match status" value="1"/>
</dbReference>
<dbReference type="InterPro" id="IPR052170">
    <property type="entry name" value="M29_Exopeptidase"/>
</dbReference>